<dbReference type="HOGENOM" id="CLU_3164789_0_0_9"/>
<sequence>MPISILQAQRAIRRYCPTPDIFYAYSETKNTGRTTPLQHCSLCHIFC</sequence>
<dbReference type="EMBL" id="ABVQ01000035">
    <property type="protein sequence ID" value="EEC57771.1"/>
    <property type="molecule type" value="Genomic_DNA"/>
</dbReference>
<reference evidence="1 2" key="2">
    <citation type="submission" date="2008-11" db="EMBL/GenBank/DDBJ databases">
        <authorList>
            <person name="Fulton L."/>
            <person name="Clifton S."/>
            <person name="Fulton B."/>
            <person name="Xu J."/>
            <person name="Minx P."/>
            <person name="Pepin K.H."/>
            <person name="Johnson M."/>
            <person name="Bhonagiri V."/>
            <person name="Nash W.E."/>
            <person name="Mardis E.R."/>
            <person name="Wilson R.K."/>
        </authorList>
    </citation>
    <scope>NUCLEOTIDE SEQUENCE [LARGE SCALE GENOMIC DNA]</scope>
    <source>
        <strain evidence="1 2">ATCC 43243</strain>
    </source>
</reference>
<evidence type="ECO:0000313" key="1">
    <source>
        <dbReference type="EMBL" id="EEC57771.1"/>
    </source>
</evidence>
<dbReference type="Proteomes" id="UP000003136">
    <property type="component" value="Unassembled WGS sequence"/>
</dbReference>
<protein>
    <submittedName>
        <fullName evidence="1">Uncharacterized protein</fullName>
    </submittedName>
</protein>
<keyword evidence="2" id="KW-1185">Reference proteome</keyword>
<comment type="caution">
    <text evidence="1">The sequence shown here is derived from an EMBL/GenBank/DDBJ whole genome shotgun (WGS) entry which is preliminary data.</text>
</comment>
<organism evidence="1 2">
    <name type="scientific">[Bacteroides] pectinophilus ATCC 43243</name>
    <dbReference type="NCBI Taxonomy" id="483218"/>
    <lineage>
        <taxon>Bacteria</taxon>
        <taxon>Bacillati</taxon>
        <taxon>Bacillota</taxon>
        <taxon>Clostridia</taxon>
        <taxon>Eubacteriales</taxon>
    </lineage>
</organism>
<dbReference type="AlphaFoldDB" id="B7AQ00"/>
<evidence type="ECO:0000313" key="2">
    <source>
        <dbReference type="Proteomes" id="UP000003136"/>
    </source>
</evidence>
<name>B7AQ00_9FIRM</name>
<proteinExistence type="predicted"/>
<gene>
    <name evidence="1" type="ORF">BACPEC_00755</name>
</gene>
<accession>B7AQ00</accession>
<reference evidence="1 2" key="1">
    <citation type="submission" date="2008-11" db="EMBL/GenBank/DDBJ databases">
        <title>Draft genome sequence of Bacteroides pectinophilus (ATCC 43243).</title>
        <authorList>
            <person name="Sudarsanam P."/>
            <person name="Ley R."/>
            <person name="Guruge J."/>
            <person name="Turnbaugh P.J."/>
            <person name="Mahowald M."/>
            <person name="Liep D."/>
            <person name="Gordon J."/>
        </authorList>
    </citation>
    <scope>NUCLEOTIDE SEQUENCE [LARGE SCALE GENOMIC DNA]</scope>
    <source>
        <strain evidence="1 2">ATCC 43243</strain>
    </source>
</reference>